<feature type="binding site" evidence="3">
    <location>
        <position position="55"/>
    </location>
    <ligand>
        <name>substrate</name>
    </ligand>
</feature>
<accession>A0A0S4MWG7</accession>
<dbReference type="Pfam" id="PF01230">
    <property type="entry name" value="HIT"/>
    <property type="match status" value="1"/>
</dbReference>
<dbReference type="SUPFAM" id="SSF54197">
    <property type="entry name" value="HIT-like"/>
    <property type="match status" value="1"/>
</dbReference>
<dbReference type="GO" id="GO:0000166">
    <property type="term" value="F:nucleotide binding"/>
    <property type="evidence" value="ECO:0007669"/>
    <property type="project" value="UniProtKB-KW"/>
</dbReference>
<dbReference type="AlphaFoldDB" id="A0A0N7MQ65"/>
<dbReference type="PROSITE" id="PS51084">
    <property type="entry name" value="HIT_2"/>
    <property type="match status" value="1"/>
</dbReference>
<accession>A0A0N7MPQ8</accession>
<evidence type="ECO:0000313" key="7">
    <source>
        <dbReference type="Proteomes" id="UP000182011"/>
    </source>
</evidence>
<dbReference type="STRING" id="1633631.GCA_001442925_00624"/>
<keyword evidence="1" id="KW-0547">Nucleotide-binding</keyword>
<evidence type="ECO:0000256" key="3">
    <source>
        <dbReference type="PIRSR" id="PIRSR639383-2"/>
    </source>
</evidence>
<dbReference type="Gene3D" id="3.30.428.10">
    <property type="entry name" value="HIT-like"/>
    <property type="match status" value="1"/>
</dbReference>
<dbReference type="CDD" id="cd01275">
    <property type="entry name" value="FHIT"/>
    <property type="match status" value="1"/>
</dbReference>
<sequence length="168" mass="19180">MDRLWAPWRSKYIESFSNENPDEKKECLFCEKAASTEDEKNLVLYRGKHCYIIMNLFPYNSGHIMVVPYKHTPNFSDLSDDEMGDVMRLIKRGISALEIALKPHGFNIGANLGKVSGAGIADHIHFHIVPRWNGDTNFMPVISETKVISEFLSDTYRKIKDALSKISD</sequence>
<accession>A0A0P1MFW0</accession>
<keyword evidence="6" id="KW-0378">Hydrolase</keyword>
<proteinExistence type="predicted"/>
<dbReference type="PANTHER" id="PTHR42997">
    <property type="entry name" value="HIT FAMILY HYDROLASE"/>
    <property type="match status" value="1"/>
</dbReference>
<feature type="domain" description="HIT" evidence="5">
    <location>
        <begin position="28"/>
        <end position="138"/>
    </location>
</feature>
<accession>A0A0P1P270</accession>
<accession>A0A0P1P3E2</accession>
<protein>
    <submittedName>
        <fullName evidence="6">Diadenosine tetraphosphate (Ap4A) hydrolase</fullName>
    </submittedName>
</protein>
<evidence type="ECO:0000259" key="5">
    <source>
        <dbReference type="PROSITE" id="PS51084"/>
    </source>
</evidence>
<dbReference type="InterPro" id="IPR011146">
    <property type="entry name" value="HIT-like"/>
</dbReference>
<gene>
    <name evidence="6" type="ORF">JGI4_00624</name>
</gene>
<organism evidence="6 7">
    <name type="scientific">Candidatus Kryptonium thompsonii</name>
    <dbReference type="NCBI Taxonomy" id="1633631"/>
    <lineage>
        <taxon>Bacteria</taxon>
        <taxon>Pseudomonadati</taxon>
        <taxon>Candidatus Kryptoniota</taxon>
        <taxon>Candidatus Kryptonium</taxon>
    </lineage>
</organism>
<dbReference type="RefSeq" id="WP_075426896.1">
    <property type="nucleotide sequence ID" value="NZ_CZVJ01000078.1"/>
</dbReference>
<dbReference type="OrthoDB" id="9784774at2"/>
<dbReference type="InterPro" id="IPR039383">
    <property type="entry name" value="FHIT"/>
</dbReference>
<evidence type="ECO:0000256" key="2">
    <source>
        <dbReference type="PIRSR" id="PIRSR639383-1"/>
    </source>
</evidence>
<evidence type="ECO:0000313" key="6">
    <source>
        <dbReference type="EMBL" id="CUU02872.1"/>
    </source>
</evidence>
<name>A0A0N7MQ65_9BACT</name>
<accession>A0A0P1LRV4</accession>
<accession>A0A0N7MSJ3</accession>
<evidence type="ECO:0000256" key="4">
    <source>
        <dbReference type="PROSITE-ProRule" id="PRU00464"/>
    </source>
</evidence>
<feature type="binding site" evidence="3">
    <location>
        <position position="127"/>
    </location>
    <ligand>
        <name>substrate</name>
    </ligand>
</feature>
<dbReference type="PANTHER" id="PTHR42997:SF1">
    <property type="entry name" value="AP-4-A PHOSPHORYLASE"/>
    <property type="match status" value="1"/>
</dbReference>
<dbReference type="Proteomes" id="UP000182011">
    <property type="component" value="Unassembled WGS sequence"/>
</dbReference>
<feature type="active site" description="Tele-AMP-histidine intermediate" evidence="2">
    <location>
        <position position="125"/>
    </location>
</feature>
<evidence type="ECO:0000256" key="1">
    <source>
        <dbReference type="ARBA" id="ARBA00022741"/>
    </source>
</evidence>
<accession>A0A0N7MQ65</accession>
<accession>A0A0P1LRB5</accession>
<dbReference type="EMBL" id="FAOP01000003">
    <property type="protein sequence ID" value="CUU02872.1"/>
    <property type="molecule type" value="Genomic_DNA"/>
</dbReference>
<reference evidence="6 7" key="1">
    <citation type="submission" date="2015-11" db="EMBL/GenBank/DDBJ databases">
        <authorList>
            <person name="Zhang Y."/>
            <person name="Guo Z."/>
        </authorList>
    </citation>
    <scope>NUCLEOTIDE SEQUENCE [LARGE SCALE GENOMIC DNA]</scope>
    <source>
        <strain evidence="6">JGI-4</strain>
    </source>
</reference>
<feature type="short sequence motif" description="Histidine triad motif" evidence="4">
    <location>
        <begin position="123"/>
        <end position="127"/>
    </location>
</feature>
<accession>A0A0P1L8Z7</accession>
<dbReference type="InterPro" id="IPR052908">
    <property type="entry name" value="AP-4-A_phosphorylase"/>
</dbReference>
<dbReference type="GO" id="GO:0016787">
    <property type="term" value="F:hydrolase activity"/>
    <property type="evidence" value="ECO:0007669"/>
    <property type="project" value="UniProtKB-KW"/>
</dbReference>
<dbReference type="InterPro" id="IPR036265">
    <property type="entry name" value="HIT-like_sf"/>
</dbReference>